<dbReference type="InterPro" id="IPR023296">
    <property type="entry name" value="Glyco_hydro_beta-prop_sf"/>
</dbReference>
<feature type="chain" id="PRO_5038897993" description="Beta-xylosidase" evidence="2">
    <location>
        <begin position="27"/>
        <end position="519"/>
    </location>
</feature>
<keyword evidence="4" id="KW-1185">Reference proteome</keyword>
<proteinExistence type="predicted"/>
<sequence>MASPGAARVLGSTLVATLLAACAPGAADPAPVASGSSDTASSSVTGSATPTATPSSTRKPAPVPLATDRGRWSAAVVAYGGGDSPYNYGPTVLLESGRHRMWWCSQLGAAVPAGDDLLYSESGSAAGPFVAPNGAPAMPVLSGSVTGFDGVHTCDPSVVKVGGTYFLYYTGAAGDHAHGNAIGVASSTDGLSWTRLAGGAPIVSPSYDKTRENTYGAGQPSVLVVDEWFYLMFTDTTGEAAGWNGAGQFVLRSKDATFASGVQALGPDGFQSVPDTRTKRTRSVVDAFSADWMYVDVLGAFAIAHETDAGTTLTFWNKDFTASPHPVVHIPGQWREGPGLVRTAHGHAPVSLEDPCGRIAVDVIRATVDGAAAAPTDLQQFGLDLVGVPGCTTVPSASVLHGFAMPSPQNTMDLVLGGKVVRIERRSVTDRLAAKVLDRRPAVVDRMPVVARIPAGAKAVRSSDGQIGLLLSKDEDQDQLWVLGAGPAAEEIVALNSSEPTLVTKAAWEAYPKAGNLRR</sequence>
<evidence type="ECO:0000313" key="3">
    <source>
        <dbReference type="EMBL" id="MBB5804478.1"/>
    </source>
</evidence>
<organism evidence="3 4">
    <name type="scientific">Saccharothrix ecbatanensis</name>
    <dbReference type="NCBI Taxonomy" id="1105145"/>
    <lineage>
        <taxon>Bacteria</taxon>
        <taxon>Bacillati</taxon>
        <taxon>Actinomycetota</taxon>
        <taxon>Actinomycetes</taxon>
        <taxon>Pseudonocardiales</taxon>
        <taxon>Pseudonocardiaceae</taxon>
        <taxon>Saccharothrix</taxon>
    </lineage>
</organism>
<keyword evidence="2" id="KW-0732">Signal</keyword>
<comment type="caution">
    <text evidence="3">The sequence shown here is derived from an EMBL/GenBank/DDBJ whole genome shotgun (WGS) entry which is preliminary data.</text>
</comment>
<dbReference type="AlphaFoldDB" id="A0A7W9M227"/>
<dbReference type="RefSeq" id="WP_184922335.1">
    <property type="nucleotide sequence ID" value="NZ_JACHMO010000001.1"/>
</dbReference>
<evidence type="ECO:0000256" key="2">
    <source>
        <dbReference type="SAM" id="SignalP"/>
    </source>
</evidence>
<protein>
    <recommendedName>
        <fullName evidence="5">Beta-xylosidase</fullName>
    </recommendedName>
</protein>
<feature type="signal peptide" evidence="2">
    <location>
        <begin position="1"/>
        <end position="26"/>
    </location>
</feature>
<dbReference type="SUPFAM" id="SSF75005">
    <property type="entry name" value="Arabinanase/levansucrase/invertase"/>
    <property type="match status" value="1"/>
</dbReference>
<accession>A0A7W9M227</accession>
<dbReference type="Proteomes" id="UP000552097">
    <property type="component" value="Unassembled WGS sequence"/>
</dbReference>
<dbReference type="Gene3D" id="2.115.10.20">
    <property type="entry name" value="Glycosyl hydrolase domain, family 43"/>
    <property type="match status" value="1"/>
</dbReference>
<feature type="region of interest" description="Disordered" evidence="1">
    <location>
        <begin position="29"/>
        <end position="66"/>
    </location>
</feature>
<evidence type="ECO:0000256" key="1">
    <source>
        <dbReference type="SAM" id="MobiDB-lite"/>
    </source>
</evidence>
<evidence type="ECO:0000313" key="4">
    <source>
        <dbReference type="Proteomes" id="UP000552097"/>
    </source>
</evidence>
<name>A0A7W9M227_9PSEU</name>
<dbReference type="EMBL" id="JACHMO010000001">
    <property type="protein sequence ID" value="MBB5804478.1"/>
    <property type="molecule type" value="Genomic_DNA"/>
</dbReference>
<gene>
    <name evidence="3" type="ORF">F4560_004246</name>
</gene>
<feature type="compositionally biased region" description="Low complexity" evidence="1">
    <location>
        <begin position="29"/>
        <end position="57"/>
    </location>
</feature>
<reference evidence="3 4" key="1">
    <citation type="submission" date="2020-08" db="EMBL/GenBank/DDBJ databases">
        <title>Sequencing the genomes of 1000 actinobacteria strains.</title>
        <authorList>
            <person name="Klenk H.-P."/>
        </authorList>
    </citation>
    <scope>NUCLEOTIDE SEQUENCE [LARGE SCALE GENOMIC DNA]</scope>
    <source>
        <strain evidence="3 4">DSM 45486</strain>
    </source>
</reference>
<evidence type="ECO:0008006" key="5">
    <source>
        <dbReference type="Google" id="ProtNLM"/>
    </source>
</evidence>